<dbReference type="RefSeq" id="WP_151574705.1">
    <property type="nucleotide sequence ID" value="NZ_WBOT01000004.1"/>
</dbReference>
<keyword evidence="1" id="KW-1133">Transmembrane helix</keyword>
<reference evidence="2 3" key="1">
    <citation type="journal article" date="2014" name="Arch. Microbiol.">
        <title>Bacillus mesophilum sp. nov., strain IITR-54T, a novel 4-chlorobiphenyl dechlorinating bacterium.</title>
        <authorList>
            <person name="Manickam N."/>
            <person name="Singh N.K."/>
            <person name="Bajaj A."/>
            <person name="Kumar R.M."/>
            <person name="Kaur G."/>
            <person name="Kaur N."/>
            <person name="Bala M."/>
            <person name="Kumar A."/>
            <person name="Mayilraj S."/>
        </authorList>
    </citation>
    <scope>NUCLEOTIDE SEQUENCE [LARGE SCALE GENOMIC DNA]</scope>
    <source>
        <strain evidence="2 3">IITR-54</strain>
    </source>
</reference>
<proteinExistence type="predicted"/>
<evidence type="ECO:0000256" key="1">
    <source>
        <dbReference type="SAM" id="Phobius"/>
    </source>
</evidence>
<accession>A0A7V7RKN4</accession>
<comment type="caution">
    <text evidence="2">The sequence shown here is derived from an EMBL/GenBank/DDBJ whole genome shotgun (WGS) entry which is preliminary data.</text>
</comment>
<name>A0A7V7RKN4_9BACI</name>
<sequence>MITRATLLFFMLTLILIVSLDFPIKNFDYKKVMGDLFDFSKNPGNMYLVGIIGIALIYSFITDLRLKRSSSHSNGKKNNNKNSST</sequence>
<dbReference type="AlphaFoldDB" id="A0A7V7RKN4"/>
<keyword evidence="1" id="KW-0472">Membrane</keyword>
<dbReference type="EMBL" id="WBOT01000004">
    <property type="protein sequence ID" value="KAB2331838.1"/>
    <property type="molecule type" value="Genomic_DNA"/>
</dbReference>
<feature type="transmembrane region" description="Helical" evidence="1">
    <location>
        <begin position="44"/>
        <end position="61"/>
    </location>
</feature>
<keyword evidence="3" id="KW-1185">Reference proteome</keyword>
<protein>
    <submittedName>
        <fullName evidence="2">Uncharacterized protein</fullName>
    </submittedName>
</protein>
<evidence type="ECO:0000313" key="3">
    <source>
        <dbReference type="Proteomes" id="UP000441354"/>
    </source>
</evidence>
<organism evidence="2 3">
    <name type="scientific">Bacillus mesophilum</name>
    <dbReference type="NCBI Taxonomy" id="1071718"/>
    <lineage>
        <taxon>Bacteria</taxon>
        <taxon>Bacillati</taxon>
        <taxon>Bacillota</taxon>
        <taxon>Bacilli</taxon>
        <taxon>Bacillales</taxon>
        <taxon>Bacillaceae</taxon>
        <taxon>Bacillus</taxon>
    </lineage>
</organism>
<gene>
    <name evidence="2" type="ORF">F7732_14300</name>
</gene>
<dbReference type="Proteomes" id="UP000441354">
    <property type="component" value="Unassembled WGS sequence"/>
</dbReference>
<evidence type="ECO:0000313" key="2">
    <source>
        <dbReference type="EMBL" id="KAB2331838.1"/>
    </source>
</evidence>
<keyword evidence="1" id="KW-0812">Transmembrane</keyword>